<dbReference type="Pfam" id="PF02580">
    <property type="entry name" value="Tyr_Deacylase"/>
    <property type="match status" value="1"/>
</dbReference>
<evidence type="ECO:0000256" key="1">
    <source>
        <dbReference type="ARBA" id="ARBA00004496"/>
    </source>
</evidence>
<comment type="caution">
    <text evidence="5">The sequence shown here is derived from an EMBL/GenBank/DDBJ whole genome shotgun (WGS) entry which is preliminary data.</text>
</comment>
<comment type="subunit">
    <text evidence="2">Homodimer.</text>
</comment>
<evidence type="ECO:0000256" key="2">
    <source>
        <dbReference type="ARBA" id="ARBA00011738"/>
    </source>
</evidence>
<proteinExistence type="predicted"/>
<feature type="non-terminal residue" evidence="5">
    <location>
        <position position="1"/>
    </location>
</feature>
<reference evidence="5 6" key="1">
    <citation type="submission" date="2024-03" db="EMBL/GenBank/DDBJ databases">
        <title>The Acrasis kona genome and developmental transcriptomes reveal deep origins of eukaryotic multicellular pathways.</title>
        <authorList>
            <person name="Sheikh S."/>
            <person name="Fu C.-J."/>
            <person name="Brown M.W."/>
            <person name="Baldauf S.L."/>
        </authorList>
    </citation>
    <scope>NUCLEOTIDE SEQUENCE [LARGE SCALE GENOMIC DNA]</scope>
    <source>
        <strain evidence="5 6">ATCC MYA-3509</strain>
    </source>
</reference>
<dbReference type="GO" id="GO:0051500">
    <property type="term" value="F:D-tyrosyl-tRNA(Tyr) deacylase activity"/>
    <property type="evidence" value="ECO:0007669"/>
    <property type="project" value="TreeGrafter"/>
</dbReference>
<dbReference type="Proteomes" id="UP001431209">
    <property type="component" value="Unassembled WGS sequence"/>
</dbReference>
<dbReference type="InterPro" id="IPR023509">
    <property type="entry name" value="DTD-like_sf"/>
</dbReference>
<accession>A0AAW2YKH1</accession>
<dbReference type="PANTHER" id="PTHR10472">
    <property type="entry name" value="D-TYROSYL-TRNA TYR DEACYLASE"/>
    <property type="match status" value="1"/>
</dbReference>
<gene>
    <name evidence="5" type="ORF">AKO1_010866</name>
</gene>
<name>A0AAW2YKH1_9EUKA</name>
<comment type="subcellular location">
    <subcellularLocation>
        <location evidence="1">Cytoplasm</location>
    </subcellularLocation>
</comment>
<dbReference type="SUPFAM" id="SSF69500">
    <property type="entry name" value="DTD-like"/>
    <property type="match status" value="1"/>
</dbReference>
<evidence type="ECO:0000256" key="3">
    <source>
        <dbReference type="ARBA" id="ARBA00022490"/>
    </source>
</evidence>
<evidence type="ECO:0000313" key="6">
    <source>
        <dbReference type="Proteomes" id="UP001431209"/>
    </source>
</evidence>
<dbReference type="GO" id="GO:0005737">
    <property type="term" value="C:cytoplasm"/>
    <property type="evidence" value="ECO:0007669"/>
    <property type="project" value="UniProtKB-SubCell"/>
</dbReference>
<sequence length="141" mass="15779">SRVLIQRVQKASLLINNVDQWSNINEGVIIFVSFLKGATIEQIPDIVQNLFQIKCYKQGLSLTDASCDIMIVPQASLGGKPKQKSVQFHNLVDKSQAEPIYLSFCDHVKSKTKSTFVQGTYGNNQGLKIESDGPYTHFFEL</sequence>
<organism evidence="5 6">
    <name type="scientific">Acrasis kona</name>
    <dbReference type="NCBI Taxonomy" id="1008807"/>
    <lineage>
        <taxon>Eukaryota</taxon>
        <taxon>Discoba</taxon>
        <taxon>Heterolobosea</taxon>
        <taxon>Tetramitia</taxon>
        <taxon>Eutetramitia</taxon>
        <taxon>Acrasidae</taxon>
        <taxon>Acrasis</taxon>
    </lineage>
</organism>
<dbReference type="AlphaFoldDB" id="A0AAW2YKH1"/>
<dbReference type="Gene3D" id="3.50.80.10">
    <property type="entry name" value="D-tyrosyl-tRNA(Tyr) deacylase"/>
    <property type="match status" value="1"/>
</dbReference>
<keyword evidence="3" id="KW-0963">Cytoplasm</keyword>
<evidence type="ECO:0000313" key="5">
    <source>
        <dbReference type="EMBL" id="KAL0477503.1"/>
    </source>
</evidence>
<keyword evidence="4" id="KW-0378">Hydrolase</keyword>
<evidence type="ECO:0008006" key="7">
    <source>
        <dbReference type="Google" id="ProtNLM"/>
    </source>
</evidence>
<protein>
    <recommendedName>
        <fullName evidence="7">D-aminoacyl-tRNA deacylase</fullName>
    </recommendedName>
</protein>
<dbReference type="PANTHER" id="PTHR10472:SF1">
    <property type="entry name" value="D-AMINOACYL-TRNA DEACYLASE 2"/>
    <property type="match status" value="1"/>
</dbReference>
<dbReference type="EMBL" id="JAOPGA020000191">
    <property type="protein sequence ID" value="KAL0477503.1"/>
    <property type="molecule type" value="Genomic_DNA"/>
</dbReference>
<evidence type="ECO:0000256" key="4">
    <source>
        <dbReference type="ARBA" id="ARBA00022801"/>
    </source>
</evidence>
<keyword evidence="6" id="KW-1185">Reference proteome</keyword>
<dbReference type="InterPro" id="IPR003732">
    <property type="entry name" value="Daa-tRNA_deacyls_DTD"/>
</dbReference>